<protein>
    <recommendedName>
        <fullName evidence="4">Oligosaccharide repeat unit polymerase</fullName>
    </recommendedName>
</protein>
<feature type="transmembrane region" description="Helical" evidence="1">
    <location>
        <begin position="339"/>
        <end position="359"/>
    </location>
</feature>
<feature type="transmembrane region" description="Helical" evidence="1">
    <location>
        <begin position="210"/>
        <end position="229"/>
    </location>
</feature>
<evidence type="ECO:0000313" key="2">
    <source>
        <dbReference type="EMBL" id="KST63323.1"/>
    </source>
</evidence>
<dbReference type="Proteomes" id="UP000053372">
    <property type="component" value="Unassembled WGS sequence"/>
</dbReference>
<sequence>MVELFLYLFLAICLALLLWGLNRSDRIYQYPFLMGAIFVSFLLPQAFALINNPGVVSKLALERVLLMSCLCAAMCWLGYQHKINTRLLKKLYIPLNERRLFKAGIILTIIGYIFRILLLRTNIQVGENSNWTGPATIYIFFAQVVEIAFAIFMLAVVKKPKFANVTAAIIAGYPIFVSAFLEGRRQNTFTFLIIIGISLLYVRRLLPPKLVVMILIIIGIFIIPLVGMLREEFWLAIVSGNLQNINLQSGFAKIIEGEILELRNAAILIEAAVKNNQYGYGTGFWDRIIFQYVPGQIVGLDFKNSLQFNWTSFDLSSLFGYSIPRGSTVTGIGDSFLEFGYFGCLIFACIAYFFKHLWISSVYQRSIFSQILYAGLISPTLVGVTHGIGRFIQEAIFQFIFVSWVAYYSKIKDKSSTFLNHSHSEIIEE</sequence>
<feature type="transmembrane region" description="Helical" evidence="1">
    <location>
        <begin position="371"/>
        <end position="389"/>
    </location>
</feature>
<feature type="transmembrane region" description="Helical" evidence="1">
    <location>
        <begin position="6"/>
        <end position="21"/>
    </location>
</feature>
<feature type="transmembrane region" description="Helical" evidence="1">
    <location>
        <begin position="187"/>
        <end position="203"/>
    </location>
</feature>
<dbReference type="AlphaFoldDB" id="A0A0V7ZFM9"/>
<keyword evidence="3" id="KW-1185">Reference proteome</keyword>
<dbReference type="EMBL" id="LMTZ01000140">
    <property type="protein sequence ID" value="KST63323.1"/>
    <property type="molecule type" value="Genomic_DNA"/>
</dbReference>
<organism evidence="2 3">
    <name type="scientific">Mastigocoleus testarum BC008</name>
    <dbReference type="NCBI Taxonomy" id="371196"/>
    <lineage>
        <taxon>Bacteria</taxon>
        <taxon>Bacillati</taxon>
        <taxon>Cyanobacteriota</taxon>
        <taxon>Cyanophyceae</taxon>
        <taxon>Nostocales</taxon>
        <taxon>Hapalosiphonaceae</taxon>
        <taxon>Mastigocoleus</taxon>
    </lineage>
</organism>
<feature type="transmembrane region" description="Helical" evidence="1">
    <location>
        <begin position="137"/>
        <end position="157"/>
    </location>
</feature>
<accession>A0A0V7ZFM9</accession>
<proteinExistence type="predicted"/>
<comment type="caution">
    <text evidence="2">The sequence shown here is derived from an EMBL/GenBank/DDBJ whole genome shotgun (WGS) entry which is preliminary data.</text>
</comment>
<keyword evidence="1" id="KW-1133">Transmembrane helix</keyword>
<feature type="transmembrane region" description="Helical" evidence="1">
    <location>
        <begin position="60"/>
        <end position="79"/>
    </location>
</feature>
<dbReference type="OrthoDB" id="9798095at2"/>
<dbReference type="RefSeq" id="WP_058184486.1">
    <property type="nucleotide sequence ID" value="NZ_LMTZ01000140.1"/>
</dbReference>
<feature type="transmembrane region" description="Helical" evidence="1">
    <location>
        <begin position="162"/>
        <end position="181"/>
    </location>
</feature>
<evidence type="ECO:0000313" key="3">
    <source>
        <dbReference type="Proteomes" id="UP000053372"/>
    </source>
</evidence>
<evidence type="ECO:0000256" key="1">
    <source>
        <dbReference type="SAM" id="Phobius"/>
    </source>
</evidence>
<keyword evidence="1" id="KW-0472">Membrane</keyword>
<evidence type="ECO:0008006" key="4">
    <source>
        <dbReference type="Google" id="ProtNLM"/>
    </source>
</evidence>
<gene>
    <name evidence="2" type="ORF">BC008_39255</name>
</gene>
<keyword evidence="1" id="KW-0812">Transmembrane</keyword>
<reference evidence="2 3" key="1">
    <citation type="journal article" date="2015" name="Genome Announc.">
        <title>Draft Genome of the Euendolithic (true boring) Cyanobacterium Mastigocoleus testarum strain BC008.</title>
        <authorList>
            <person name="Guida B.S."/>
            <person name="Garcia-Pichel F."/>
        </authorList>
    </citation>
    <scope>NUCLEOTIDE SEQUENCE [LARGE SCALE GENOMIC DNA]</scope>
    <source>
        <strain evidence="2 3">BC008</strain>
    </source>
</reference>
<name>A0A0V7ZFM9_9CYAN</name>
<feature type="transmembrane region" description="Helical" evidence="1">
    <location>
        <begin position="100"/>
        <end position="117"/>
    </location>
</feature>
<feature type="transmembrane region" description="Helical" evidence="1">
    <location>
        <begin position="28"/>
        <end position="48"/>
    </location>
</feature>